<evidence type="ECO:0000256" key="1">
    <source>
        <dbReference type="SAM" id="MobiDB-lite"/>
    </source>
</evidence>
<sequence length="148" mass="15662">MLLAAALYAVGGFPYIVWGCEDGVGVSHHMVCELCIACVGIAEVEHGRLVSEQLVGGIAGIWGRVAQQPPRIRILSSAWPGMVAVGPDMVGDPGVRSRGSGHESEATEEGSHGEAGILADIINCVLERDERDVSGFSRVRARGWREAV</sequence>
<name>A0A7I4BG55_PHYPA</name>
<dbReference type="EnsemblPlants" id="Pp3c17_23650V3.2">
    <property type="protein sequence ID" value="Pp3c17_23650V3.2"/>
    <property type="gene ID" value="Pp3c17_23650"/>
</dbReference>
<feature type="chain" id="PRO_5029540394" evidence="2">
    <location>
        <begin position="20"/>
        <end position="148"/>
    </location>
</feature>
<reference evidence="3" key="3">
    <citation type="submission" date="2020-12" db="UniProtKB">
        <authorList>
            <consortium name="EnsemblPlants"/>
        </authorList>
    </citation>
    <scope>IDENTIFICATION</scope>
</reference>
<organism evidence="3 4">
    <name type="scientific">Physcomitrium patens</name>
    <name type="common">Spreading-leaved earth moss</name>
    <name type="synonym">Physcomitrella patens</name>
    <dbReference type="NCBI Taxonomy" id="3218"/>
    <lineage>
        <taxon>Eukaryota</taxon>
        <taxon>Viridiplantae</taxon>
        <taxon>Streptophyta</taxon>
        <taxon>Embryophyta</taxon>
        <taxon>Bryophyta</taxon>
        <taxon>Bryophytina</taxon>
        <taxon>Bryopsida</taxon>
        <taxon>Funariidae</taxon>
        <taxon>Funariales</taxon>
        <taxon>Funariaceae</taxon>
        <taxon>Physcomitrium</taxon>
    </lineage>
</organism>
<evidence type="ECO:0000256" key="2">
    <source>
        <dbReference type="SAM" id="SignalP"/>
    </source>
</evidence>
<feature type="signal peptide" evidence="2">
    <location>
        <begin position="1"/>
        <end position="19"/>
    </location>
</feature>
<keyword evidence="4" id="KW-1185">Reference proteome</keyword>
<dbReference type="EMBL" id="ABEU02000017">
    <property type="status" value="NOT_ANNOTATED_CDS"/>
    <property type="molecule type" value="Genomic_DNA"/>
</dbReference>
<dbReference type="AlphaFoldDB" id="A0A7I4BG55"/>
<feature type="region of interest" description="Disordered" evidence="1">
    <location>
        <begin position="91"/>
        <end position="112"/>
    </location>
</feature>
<dbReference type="InParanoid" id="A0A7I4BG55"/>
<evidence type="ECO:0000313" key="4">
    <source>
        <dbReference type="Proteomes" id="UP000006727"/>
    </source>
</evidence>
<gene>
    <name evidence="3" type="primary">LOC112294673</name>
</gene>
<accession>A0A7I4BG55</accession>
<reference evidence="3 4" key="1">
    <citation type="journal article" date="2008" name="Science">
        <title>The Physcomitrella genome reveals evolutionary insights into the conquest of land by plants.</title>
        <authorList>
            <person name="Rensing S."/>
            <person name="Lang D."/>
            <person name="Zimmer A."/>
            <person name="Terry A."/>
            <person name="Salamov A."/>
            <person name="Shapiro H."/>
            <person name="Nishiyama T."/>
            <person name="Perroud P.-F."/>
            <person name="Lindquist E."/>
            <person name="Kamisugi Y."/>
            <person name="Tanahashi T."/>
            <person name="Sakakibara K."/>
            <person name="Fujita T."/>
            <person name="Oishi K."/>
            <person name="Shin-I T."/>
            <person name="Kuroki Y."/>
            <person name="Toyoda A."/>
            <person name="Suzuki Y."/>
            <person name="Hashimoto A."/>
            <person name="Yamaguchi K."/>
            <person name="Sugano A."/>
            <person name="Kohara Y."/>
            <person name="Fujiyama A."/>
            <person name="Anterola A."/>
            <person name="Aoki S."/>
            <person name="Ashton N."/>
            <person name="Barbazuk W.B."/>
            <person name="Barker E."/>
            <person name="Bennetzen J."/>
            <person name="Bezanilla M."/>
            <person name="Blankenship R."/>
            <person name="Cho S.H."/>
            <person name="Dutcher S."/>
            <person name="Estelle M."/>
            <person name="Fawcett J.A."/>
            <person name="Gundlach H."/>
            <person name="Hanada K."/>
            <person name="Heyl A."/>
            <person name="Hicks K.A."/>
            <person name="Hugh J."/>
            <person name="Lohr M."/>
            <person name="Mayer K."/>
            <person name="Melkozernov A."/>
            <person name="Murata T."/>
            <person name="Nelson D."/>
            <person name="Pils B."/>
            <person name="Prigge M."/>
            <person name="Reiss B."/>
            <person name="Renner T."/>
            <person name="Rombauts S."/>
            <person name="Rushton P."/>
            <person name="Sanderfoot A."/>
            <person name="Schween G."/>
            <person name="Shiu S.-H."/>
            <person name="Stueber K."/>
            <person name="Theodoulou F.L."/>
            <person name="Tu H."/>
            <person name="Van de Peer Y."/>
            <person name="Verrier P.J."/>
            <person name="Waters E."/>
            <person name="Wood A."/>
            <person name="Yang L."/>
            <person name="Cove D."/>
            <person name="Cuming A."/>
            <person name="Hasebe M."/>
            <person name="Lucas S."/>
            <person name="Mishler D.B."/>
            <person name="Reski R."/>
            <person name="Grigoriev I."/>
            <person name="Quatrano R.S."/>
            <person name="Boore J.L."/>
        </authorList>
    </citation>
    <scope>NUCLEOTIDE SEQUENCE [LARGE SCALE GENOMIC DNA]</scope>
    <source>
        <strain evidence="3 4">cv. Gransden 2004</strain>
    </source>
</reference>
<proteinExistence type="predicted"/>
<keyword evidence="2" id="KW-0732">Signal</keyword>
<dbReference type="Gramene" id="Pp3c17_23650V3.2">
    <property type="protein sequence ID" value="Pp3c17_23650V3.2"/>
    <property type="gene ID" value="Pp3c17_23650"/>
</dbReference>
<dbReference type="Proteomes" id="UP000006727">
    <property type="component" value="Chromosome 17"/>
</dbReference>
<feature type="compositionally biased region" description="Basic and acidic residues" evidence="1">
    <location>
        <begin position="100"/>
        <end position="112"/>
    </location>
</feature>
<evidence type="ECO:0000313" key="3">
    <source>
        <dbReference type="EnsemblPlants" id="Pp3c17_23650V3.2"/>
    </source>
</evidence>
<protein>
    <submittedName>
        <fullName evidence="3">Uncharacterized protein</fullName>
    </submittedName>
</protein>
<reference evidence="3 4" key="2">
    <citation type="journal article" date="2018" name="Plant J.">
        <title>The Physcomitrella patens chromosome-scale assembly reveals moss genome structure and evolution.</title>
        <authorList>
            <person name="Lang D."/>
            <person name="Ullrich K.K."/>
            <person name="Murat F."/>
            <person name="Fuchs J."/>
            <person name="Jenkins J."/>
            <person name="Haas F.B."/>
            <person name="Piednoel M."/>
            <person name="Gundlach H."/>
            <person name="Van Bel M."/>
            <person name="Meyberg R."/>
            <person name="Vives C."/>
            <person name="Morata J."/>
            <person name="Symeonidi A."/>
            <person name="Hiss M."/>
            <person name="Muchero W."/>
            <person name="Kamisugi Y."/>
            <person name="Saleh O."/>
            <person name="Blanc G."/>
            <person name="Decker E.L."/>
            <person name="van Gessel N."/>
            <person name="Grimwood J."/>
            <person name="Hayes R.D."/>
            <person name="Graham S.W."/>
            <person name="Gunter L.E."/>
            <person name="McDaniel S.F."/>
            <person name="Hoernstein S.N.W."/>
            <person name="Larsson A."/>
            <person name="Li F.W."/>
            <person name="Perroud P.F."/>
            <person name="Phillips J."/>
            <person name="Ranjan P."/>
            <person name="Rokshar D.S."/>
            <person name="Rothfels C.J."/>
            <person name="Schneider L."/>
            <person name="Shu S."/>
            <person name="Stevenson D.W."/>
            <person name="Thummler F."/>
            <person name="Tillich M."/>
            <person name="Villarreal Aguilar J.C."/>
            <person name="Widiez T."/>
            <person name="Wong G.K."/>
            <person name="Wymore A."/>
            <person name="Zhang Y."/>
            <person name="Zimmer A.D."/>
            <person name="Quatrano R.S."/>
            <person name="Mayer K.F.X."/>
            <person name="Goodstein D."/>
            <person name="Casacuberta J.M."/>
            <person name="Vandepoele K."/>
            <person name="Reski R."/>
            <person name="Cuming A.C."/>
            <person name="Tuskan G.A."/>
            <person name="Maumus F."/>
            <person name="Salse J."/>
            <person name="Schmutz J."/>
            <person name="Rensing S.A."/>
        </authorList>
    </citation>
    <scope>NUCLEOTIDE SEQUENCE [LARGE SCALE GENOMIC DNA]</scope>
    <source>
        <strain evidence="3 4">cv. Gransden 2004</strain>
    </source>
</reference>